<sequence>MNRDEQQTPTKIVVLGGGALGVTKQHIAKLLESVGYHTHVVPGTTTILATAIMPSGFTLATAESRCLNAEDFNLQMGIEVAITKAKALAHDALWQFEGYRLKQTLHEIKHDHGREAIERMRATVQPVADRPACGYLSGDPSACACPGGPCSDAVDAMAGRA</sequence>
<keyword evidence="2" id="KW-1185">Reference proteome</keyword>
<dbReference type="EMBL" id="FOFP01000028">
    <property type="protein sequence ID" value="SER40884.1"/>
    <property type="molecule type" value="Genomic_DNA"/>
</dbReference>
<gene>
    <name evidence="1" type="ORF">SAMN05216600_12815</name>
</gene>
<dbReference type="RefSeq" id="WP_069521907.1">
    <property type="nucleotide sequence ID" value="NZ_FOFP01000028.1"/>
</dbReference>
<evidence type="ECO:0000313" key="2">
    <source>
        <dbReference type="Proteomes" id="UP000198512"/>
    </source>
</evidence>
<dbReference type="Proteomes" id="UP000198512">
    <property type="component" value="Unassembled WGS sequence"/>
</dbReference>
<accession>A0ABY1BQV1</accession>
<proteinExistence type="predicted"/>
<evidence type="ECO:0000313" key="1">
    <source>
        <dbReference type="EMBL" id="SER40884.1"/>
    </source>
</evidence>
<dbReference type="Pfam" id="PF13876">
    <property type="entry name" value="Phage_gp49_66"/>
    <property type="match status" value="1"/>
</dbReference>
<reference evidence="1 2" key="1">
    <citation type="submission" date="2016-10" db="EMBL/GenBank/DDBJ databases">
        <authorList>
            <person name="Varghese N."/>
            <person name="Submissions S."/>
        </authorList>
    </citation>
    <scope>NUCLEOTIDE SEQUENCE [LARGE SCALE GENOMIC DNA]</scope>
    <source>
        <strain evidence="1 2">CIP 109853</strain>
    </source>
</reference>
<comment type="caution">
    <text evidence="1">The sequence shown here is derived from an EMBL/GenBank/DDBJ whole genome shotgun (WGS) entry which is preliminary data.</text>
</comment>
<dbReference type="InterPro" id="IPR025915">
    <property type="entry name" value="Phage_gp49_66"/>
</dbReference>
<protein>
    <submittedName>
        <fullName evidence="1">Phage protein (N4 Gp49/phage Sf6 gene 66) family protein</fullName>
    </submittedName>
</protein>
<organism evidence="1 2">
    <name type="scientific">Pseudomonas cuatrocienegasensis</name>
    <dbReference type="NCBI Taxonomy" id="543360"/>
    <lineage>
        <taxon>Bacteria</taxon>
        <taxon>Pseudomonadati</taxon>
        <taxon>Pseudomonadota</taxon>
        <taxon>Gammaproteobacteria</taxon>
        <taxon>Pseudomonadales</taxon>
        <taxon>Pseudomonadaceae</taxon>
        <taxon>Pseudomonas</taxon>
    </lineage>
</organism>
<name>A0ABY1BQV1_9PSED</name>